<organism evidence="8 9">
    <name type="scientific">Methylophaga lonarensis MPL</name>
    <dbReference type="NCBI Taxonomy" id="1286106"/>
    <lineage>
        <taxon>Bacteria</taxon>
        <taxon>Pseudomonadati</taxon>
        <taxon>Pseudomonadota</taxon>
        <taxon>Gammaproteobacteria</taxon>
        <taxon>Thiotrichales</taxon>
        <taxon>Piscirickettsiaceae</taxon>
        <taxon>Methylophaga</taxon>
    </lineage>
</organism>
<dbReference type="GO" id="GO:0019305">
    <property type="term" value="P:dTDP-rhamnose biosynthetic process"/>
    <property type="evidence" value="ECO:0007669"/>
    <property type="project" value="UniProtKB-UniPathway"/>
</dbReference>
<dbReference type="Pfam" id="PF04321">
    <property type="entry name" value="RmlD_sub_bind"/>
    <property type="match status" value="1"/>
</dbReference>
<dbReference type="Proteomes" id="UP000012019">
    <property type="component" value="Unassembled WGS sequence"/>
</dbReference>
<dbReference type="InterPro" id="IPR036291">
    <property type="entry name" value="NAD(P)-bd_dom_sf"/>
</dbReference>
<dbReference type="NCBIfam" id="NF007440">
    <property type="entry name" value="PRK09987.1"/>
    <property type="match status" value="1"/>
</dbReference>
<comment type="caution">
    <text evidence="8">The sequence shown here is derived from an EMBL/GenBank/DDBJ whole genome shotgun (WGS) entry which is preliminary data.</text>
</comment>
<evidence type="ECO:0000313" key="8">
    <source>
        <dbReference type="EMBL" id="EMR11893.1"/>
    </source>
</evidence>
<dbReference type="InterPro" id="IPR029903">
    <property type="entry name" value="RmlD-like-bd"/>
</dbReference>
<comment type="catalytic activity">
    <reaction evidence="5 6">
        <text>dTDP-beta-L-rhamnose + NADP(+) = dTDP-4-dehydro-beta-L-rhamnose + NADPH + H(+)</text>
        <dbReference type="Rhea" id="RHEA:21796"/>
        <dbReference type="ChEBI" id="CHEBI:15378"/>
        <dbReference type="ChEBI" id="CHEBI:57510"/>
        <dbReference type="ChEBI" id="CHEBI:57783"/>
        <dbReference type="ChEBI" id="CHEBI:58349"/>
        <dbReference type="ChEBI" id="CHEBI:62830"/>
        <dbReference type="EC" id="1.1.1.133"/>
    </reaction>
</comment>
<dbReference type="Gene3D" id="3.40.50.720">
    <property type="entry name" value="NAD(P)-binding Rossmann-like Domain"/>
    <property type="match status" value="1"/>
</dbReference>
<evidence type="ECO:0000256" key="2">
    <source>
        <dbReference type="ARBA" id="ARBA00010944"/>
    </source>
</evidence>
<dbReference type="PATRIC" id="fig|1286106.3.peg.2618"/>
<dbReference type="GO" id="GO:0009243">
    <property type="term" value="P:O antigen biosynthetic process"/>
    <property type="evidence" value="ECO:0007669"/>
    <property type="project" value="UniProtKB-UniPathway"/>
</dbReference>
<dbReference type="Gene3D" id="3.90.25.10">
    <property type="entry name" value="UDP-galactose 4-epimerase, domain 1"/>
    <property type="match status" value="1"/>
</dbReference>
<keyword evidence="6" id="KW-0560">Oxidoreductase</keyword>
<keyword evidence="6" id="KW-0521">NADP</keyword>
<evidence type="ECO:0000259" key="7">
    <source>
        <dbReference type="Pfam" id="PF04321"/>
    </source>
</evidence>
<dbReference type="UniPathway" id="UPA00124"/>
<comment type="pathway">
    <text evidence="1 6">Carbohydrate biosynthesis; dTDP-L-rhamnose biosynthesis.</text>
</comment>
<feature type="domain" description="RmlD-like substrate binding" evidence="7">
    <location>
        <begin position="1"/>
        <end position="302"/>
    </location>
</feature>
<dbReference type="RefSeq" id="WP_009727561.1">
    <property type="nucleotide sequence ID" value="NZ_APHR01000087.1"/>
</dbReference>
<evidence type="ECO:0000256" key="3">
    <source>
        <dbReference type="ARBA" id="ARBA00012929"/>
    </source>
</evidence>
<dbReference type="InterPro" id="IPR005913">
    <property type="entry name" value="dTDP_dehydrorham_reduct"/>
</dbReference>
<accession>M7NSZ7</accession>
<dbReference type="OrthoDB" id="9803892at2"/>
<sequence length="306" mass="33760">MKLLLLGANGQVGWELRRSLAPLGELIACDRKLADLSQLQALSALVDRHQPNVIVNAAAYTAVDQAEQEVEQAFLINAEAVGLLAEKARQHDSFLVHYSTDYVFDGEKSGAYLESDAVNPQSIYGKSKLKGEQLIAASGCKHLIFRTSWVFATRGNNFAKTMLKLAAQRDTLQVVADQFGAPTSAELIADVTSLCLQRILTLSQQSMMPDELSETFSGIYHLVAAGEVSWHQYAQYVIEKAISLGFESRIQPQAVQAISTAEFPRPASRPANSVMNASKLSRTFDIHLPDWQCYVDRLLEELSPQF</sequence>
<dbReference type="AlphaFoldDB" id="M7NSZ7"/>
<dbReference type="UniPathway" id="UPA00281"/>
<keyword evidence="9" id="KW-1185">Reference proteome</keyword>
<proteinExistence type="inferred from homology"/>
<evidence type="ECO:0000313" key="9">
    <source>
        <dbReference type="Proteomes" id="UP000012019"/>
    </source>
</evidence>
<comment type="cofactor">
    <cofactor evidence="6">
        <name>Mg(2+)</name>
        <dbReference type="ChEBI" id="CHEBI:18420"/>
    </cofactor>
    <text evidence="6">Binds 1 Mg(2+) ion per monomer.</text>
</comment>
<dbReference type="PANTHER" id="PTHR10491">
    <property type="entry name" value="DTDP-4-DEHYDRORHAMNOSE REDUCTASE"/>
    <property type="match status" value="1"/>
</dbReference>
<dbReference type="NCBIfam" id="TIGR01214">
    <property type="entry name" value="rmlD"/>
    <property type="match status" value="1"/>
</dbReference>
<evidence type="ECO:0000256" key="4">
    <source>
        <dbReference type="ARBA" id="ARBA00017099"/>
    </source>
</evidence>
<dbReference type="GO" id="GO:0005829">
    <property type="term" value="C:cytosol"/>
    <property type="evidence" value="ECO:0007669"/>
    <property type="project" value="TreeGrafter"/>
</dbReference>
<evidence type="ECO:0000256" key="5">
    <source>
        <dbReference type="ARBA" id="ARBA00048200"/>
    </source>
</evidence>
<comment type="function">
    <text evidence="6">Catalyzes the reduction of dTDP-6-deoxy-L-lyxo-4-hexulose to yield dTDP-L-rhamnose.</text>
</comment>
<dbReference type="CDD" id="cd05254">
    <property type="entry name" value="dTDP_HR_like_SDR_e"/>
    <property type="match status" value="1"/>
</dbReference>
<protein>
    <recommendedName>
        <fullName evidence="4 6">dTDP-4-dehydrorhamnose reductase</fullName>
        <ecNumber evidence="3 6">1.1.1.133</ecNumber>
    </recommendedName>
</protein>
<dbReference type="eggNOG" id="COG1091">
    <property type="taxonomic scope" value="Bacteria"/>
</dbReference>
<dbReference type="EMBL" id="APHR01000087">
    <property type="protein sequence ID" value="EMR11893.1"/>
    <property type="molecule type" value="Genomic_DNA"/>
</dbReference>
<reference evidence="8 9" key="1">
    <citation type="journal article" date="2013" name="Genome Announc.">
        <title>Draft Genome Sequence of Methylophaga lonarensis MPLT, a Haloalkaliphilic (Non-Methane-Utilizing) Methylotroph.</title>
        <authorList>
            <person name="Shetty S.A."/>
            <person name="Marathe N.P."/>
            <person name="Munot H."/>
            <person name="Antony C.P."/>
            <person name="Dhotre D.P."/>
            <person name="Murrell J.C."/>
            <person name="Shouche Y.S."/>
        </authorList>
    </citation>
    <scope>NUCLEOTIDE SEQUENCE [LARGE SCALE GENOMIC DNA]</scope>
    <source>
        <strain evidence="8 9">MPL</strain>
    </source>
</reference>
<dbReference type="SUPFAM" id="SSF51735">
    <property type="entry name" value="NAD(P)-binding Rossmann-fold domains"/>
    <property type="match status" value="1"/>
</dbReference>
<gene>
    <name evidence="8" type="ORF">MPL1_13137</name>
</gene>
<evidence type="ECO:0000256" key="1">
    <source>
        <dbReference type="ARBA" id="ARBA00004781"/>
    </source>
</evidence>
<dbReference type="EC" id="1.1.1.133" evidence="3 6"/>
<dbReference type="STRING" id="1286106.MPL1_13137"/>
<name>M7NSZ7_9GAMM</name>
<comment type="similarity">
    <text evidence="2 6">Belongs to the dTDP-4-dehydrorhamnose reductase family.</text>
</comment>
<dbReference type="PANTHER" id="PTHR10491:SF4">
    <property type="entry name" value="METHIONINE ADENOSYLTRANSFERASE 2 SUBUNIT BETA"/>
    <property type="match status" value="1"/>
</dbReference>
<dbReference type="GO" id="GO:0008831">
    <property type="term" value="F:dTDP-4-dehydrorhamnose reductase activity"/>
    <property type="evidence" value="ECO:0007669"/>
    <property type="project" value="UniProtKB-EC"/>
</dbReference>
<evidence type="ECO:0000256" key="6">
    <source>
        <dbReference type="RuleBase" id="RU364082"/>
    </source>
</evidence>